<evidence type="ECO:0000313" key="2">
    <source>
        <dbReference type="EMBL" id="MBP2256941.1"/>
    </source>
</evidence>
<proteinExistence type="predicted"/>
<feature type="compositionally biased region" description="Polar residues" evidence="1">
    <location>
        <begin position="44"/>
        <end position="54"/>
    </location>
</feature>
<evidence type="ECO:0000256" key="1">
    <source>
        <dbReference type="SAM" id="MobiDB-lite"/>
    </source>
</evidence>
<feature type="region of interest" description="Disordered" evidence="1">
    <location>
        <begin position="31"/>
        <end position="54"/>
    </location>
</feature>
<protein>
    <submittedName>
        <fullName evidence="2">Uncharacterized protein</fullName>
    </submittedName>
</protein>
<dbReference type="Proteomes" id="UP001519294">
    <property type="component" value="Unassembled WGS sequence"/>
</dbReference>
<evidence type="ECO:0000313" key="3">
    <source>
        <dbReference type="Proteomes" id="UP001519294"/>
    </source>
</evidence>
<sequence>MKYAKQIHILKDHYGKLSADEKELVIHLVPPEHETPEDMDRRSTSSIQVTNTKI</sequence>
<dbReference type="RefSeq" id="WP_226370802.1">
    <property type="nucleotide sequence ID" value="NZ_JAGIKX010000004.1"/>
</dbReference>
<reference evidence="2 3" key="1">
    <citation type="submission" date="2021-03" db="EMBL/GenBank/DDBJ databases">
        <title>Genomic Encyclopedia of Type Strains, Phase IV (KMG-IV): sequencing the most valuable type-strain genomes for metagenomic binning, comparative biology and taxonomic classification.</title>
        <authorList>
            <person name="Goeker M."/>
        </authorList>
    </citation>
    <scope>NUCLEOTIDE SEQUENCE [LARGE SCALE GENOMIC DNA]</scope>
    <source>
        <strain evidence="2 3">DSM 25790</strain>
    </source>
</reference>
<comment type="caution">
    <text evidence="2">The sequence shown here is derived from an EMBL/GenBank/DDBJ whole genome shotgun (WGS) entry which is preliminary data.</text>
</comment>
<name>A0ABS4S620_9BACI</name>
<keyword evidence="3" id="KW-1185">Reference proteome</keyword>
<organism evidence="2 3">
    <name type="scientific">Virgibacillus alimentarius</name>
    <dbReference type="NCBI Taxonomy" id="698769"/>
    <lineage>
        <taxon>Bacteria</taxon>
        <taxon>Bacillati</taxon>
        <taxon>Bacillota</taxon>
        <taxon>Bacilli</taxon>
        <taxon>Bacillales</taxon>
        <taxon>Bacillaceae</taxon>
        <taxon>Virgibacillus</taxon>
    </lineage>
</organism>
<feature type="compositionally biased region" description="Basic and acidic residues" evidence="1">
    <location>
        <begin position="31"/>
        <end position="43"/>
    </location>
</feature>
<accession>A0ABS4S620</accession>
<dbReference type="EMBL" id="JAGIKX010000004">
    <property type="protein sequence ID" value="MBP2256941.1"/>
    <property type="molecule type" value="Genomic_DNA"/>
</dbReference>
<gene>
    <name evidence="2" type="ORF">J2Z81_000885</name>
</gene>